<keyword evidence="1" id="KW-0175">Coiled coil</keyword>
<dbReference type="WBParaSite" id="nRc.2.0.1.t41315-RA">
    <property type="protein sequence ID" value="nRc.2.0.1.t41315-RA"/>
    <property type="gene ID" value="nRc.2.0.1.g41315"/>
</dbReference>
<protein>
    <submittedName>
        <fullName evidence="3">Uncharacterized protein</fullName>
    </submittedName>
</protein>
<sequence length="137" mass="16523">MVDAAISKSMSNMIRNFYGREFFLTTIKDHNMATEFLPFSVTEDELIKRRKDELKHAQEVRQLYENKLNRTNNLYSELNKCMLQVEQREKDLLKREKQFLNLLNAYGFGRKRTPVRSRLFTRPVWLRSTKNLDENSW</sequence>
<evidence type="ECO:0000313" key="3">
    <source>
        <dbReference type="WBParaSite" id="nRc.2.0.1.t41315-RA"/>
    </source>
</evidence>
<dbReference type="AlphaFoldDB" id="A0A915KT68"/>
<name>A0A915KT68_ROMCU</name>
<keyword evidence="2" id="KW-1185">Reference proteome</keyword>
<reference evidence="3" key="1">
    <citation type="submission" date="2022-11" db="UniProtKB">
        <authorList>
            <consortium name="WormBaseParasite"/>
        </authorList>
    </citation>
    <scope>IDENTIFICATION</scope>
</reference>
<proteinExistence type="predicted"/>
<organism evidence="2 3">
    <name type="scientific">Romanomermis culicivorax</name>
    <name type="common">Nematode worm</name>
    <dbReference type="NCBI Taxonomy" id="13658"/>
    <lineage>
        <taxon>Eukaryota</taxon>
        <taxon>Metazoa</taxon>
        <taxon>Ecdysozoa</taxon>
        <taxon>Nematoda</taxon>
        <taxon>Enoplea</taxon>
        <taxon>Dorylaimia</taxon>
        <taxon>Mermithida</taxon>
        <taxon>Mermithoidea</taxon>
        <taxon>Mermithidae</taxon>
        <taxon>Romanomermis</taxon>
    </lineage>
</organism>
<accession>A0A915KT68</accession>
<evidence type="ECO:0000256" key="1">
    <source>
        <dbReference type="SAM" id="Coils"/>
    </source>
</evidence>
<feature type="coiled-coil region" evidence="1">
    <location>
        <begin position="47"/>
        <end position="103"/>
    </location>
</feature>
<dbReference type="Proteomes" id="UP000887565">
    <property type="component" value="Unplaced"/>
</dbReference>
<evidence type="ECO:0000313" key="2">
    <source>
        <dbReference type="Proteomes" id="UP000887565"/>
    </source>
</evidence>